<dbReference type="InterPro" id="IPR046883">
    <property type="entry name" value="T6SS_FHA_C"/>
</dbReference>
<evidence type="ECO:0000259" key="2">
    <source>
        <dbReference type="PROSITE" id="PS50006"/>
    </source>
</evidence>
<dbReference type="SMART" id="SM00240">
    <property type="entry name" value="FHA"/>
    <property type="match status" value="1"/>
</dbReference>
<name>U3A002_VIBPR</name>
<gene>
    <name evidence="3" type="ORF">VPR01S_06_00270</name>
</gene>
<evidence type="ECO:0000313" key="4">
    <source>
        <dbReference type="Proteomes" id="UP000016570"/>
    </source>
</evidence>
<dbReference type="Pfam" id="PF00498">
    <property type="entry name" value="FHA"/>
    <property type="match status" value="1"/>
</dbReference>
<feature type="compositionally biased region" description="Pro residues" evidence="1">
    <location>
        <begin position="241"/>
        <end position="251"/>
    </location>
</feature>
<dbReference type="eggNOG" id="COG1716">
    <property type="taxonomic scope" value="Bacteria"/>
</dbReference>
<dbReference type="InterPro" id="IPR008984">
    <property type="entry name" value="SMAD_FHA_dom_sf"/>
</dbReference>
<dbReference type="AlphaFoldDB" id="U3A002"/>
<dbReference type="STRING" id="1219065.VPR01S_06_00270"/>
<protein>
    <recommendedName>
        <fullName evidence="2">FHA domain-containing protein</fullName>
    </recommendedName>
</protein>
<comment type="caution">
    <text evidence="3">The sequence shown here is derived from an EMBL/GenBank/DDBJ whole genome shotgun (WGS) entry which is preliminary data.</text>
</comment>
<proteinExistence type="predicted"/>
<dbReference type="InterPro" id="IPR000253">
    <property type="entry name" value="FHA_dom"/>
</dbReference>
<dbReference type="Pfam" id="PF20232">
    <property type="entry name" value="T6SS_FHA_C"/>
    <property type="match status" value="1"/>
</dbReference>
<dbReference type="Gene3D" id="2.60.200.20">
    <property type="match status" value="1"/>
</dbReference>
<dbReference type="PROSITE" id="PS50006">
    <property type="entry name" value="FHA_DOMAIN"/>
    <property type="match status" value="1"/>
</dbReference>
<evidence type="ECO:0000313" key="3">
    <source>
        <dbReference type="EMBL" id="GAD67010.1"/>
    </source>
</evidence>
<dbReference type="CDD" id="cd00060">
    <property type="entry name" value="FHA"/>
    <property type="match status" value="1"/>
</dbReference>
<dbReference type="RefSeq" id="WP_021704985.1">
    <property type="nucleotide sequence ID" value="NZ_BATJ01000006.1"/>
</dbReference>
<dbReference type="EMBL" id="BATJ01000006">
    <property type="protein sequence ID" value="GAD67010.1"/>
    <property type="molecule type" value="Genomic_DNA"/>
</dbReference>
<dbReference type="SUPFAM" id="SSF49879">
    <property type="entry name" value="SMAD/FHA domain"/>
    <property type="match status" value="1"/>
</dbReference>
<accession>U3A002</accession>
<sequence length="503" mass="56084">MRTSQLVLYIAKCPEEYTGSKHIEMPESGGSIGRNAGSTVALTDHNRFISGTHCLISVYGDTYYISDVSTNGTLVNGNRILKNQPISIQEGDSIALGRYEISVAFEQLTSNLDIAADIVPDRDSTDPLVGLGEHIVHEEQQVESIEELFMETKSEQVDTHDPVAHLDFAMQIEDDHLIRDENTQKEVPKSNEYKRQIPDDSFSIYSEFEAPNLIPEDWMAGETTSQPQPAPQAAPVKVNPAPQPEPQPAAPRPQSDMVMQATQPEAAPYTAPSTEAPAPKPAEPKSRSAYWEEVTQPIPAQSNTEPKQEEPKPQTMAMVQHEQQEPAQATHDAVHAAFFQGLGISDSSLQSADPKLFQQMGACLRLCIDKLQKDLSEVEDLKQQGEQETLATNLTELMLTLNQQNLLSPNELIEQMLDELDEHRSHYNQAVSDAIYAEVSDCDPEQFAKKVAAESKFVTRGKLWSKYENFYHNKRQGMSDTSGAFAQKKIKEQYHKNLKVKHA</sequence>
<feature type="region of interest" description="Disordered" evidence="1">
    <location>
        <begin position="219"/>
        <end position="290"/>
    </location>
</feature>
<feature type="domain" description="FHA" evidence="2">
    <location>
        <begin position="30"/>
        <end position="80"/>
    </location>
</feature>
<organism evidence="3 4">
    <name type="scientific">Vibrio proteolyticus NBRC 13287</name>
    <dbReference type="NCBI Taxonomy" id="1219065"/>
    <lineage>
        <taxon>Bacteria</taxon>
        <taxon>Pseudomonadati</taxon>
        <taxon>Pseudomonadota</taxon>
        <taxon>Gammaproteobacteria</taxon>
        <taxon>Vibrionales</taxon>
        <taxon>Vibrionaceae</taxon>
        <taxon>Vibrio</taxon>
    </lineage>
</organism>
<feature type="compositionally biased region" description="Low complexity" evidence="1">
    <location>
        <begin position="231"/>
        <end position="240"/>
    </location>
</feature>
<dbReference type="Proteomes" id="UP000016570">
    <property type="component" value="Unassembled WGS sequence"/>
</dbReference>
<keyword evidence="4" id="KW-1185">Reference proteome</keyword>
<evidence type="ECO:0000256" key="1">
    <source>
        <dbReference type="SAM" id="MobiDB-lite"/>
    </source>
</evidence>
<reference evidence="3 4" key="1">
    <citation type="submission" date="2013-09" db="EMBL/GenBank/DDBJ databases">
        <title>Whole genome shotgun sequence of Vibrio proteolyticus NBRC 13287.</title>
        <authorList>
            <person name="Isaki S."/>
            <person name="Hosoyama A."/>
            <person name="Numata M."/>
            <person name="Hashimoto M."/>
            <person name="Hosoyama Y."/>
            <person name="Tsuchikane K."/>
            <person name="Noguchi M."/>
            <person name="Hirakata S."/>
            <person name="Ichikawa N."/>
            <person name="Ohji S."/>
            <person name="Yamazoe A."/>
            <person name="Fujita N."/>
        </authorList>
    </citation>
    <scope>NUCLEOTIDE SEQUENCE [LARGE SCALE GENOMIC DNA]</scope>
    <source>
        <strain evidence="3 4">NBRC 13287</strain>
    </source>
</reference>